<dbReference type="AlphaFoldDB" id="A0A5B7IUP9"/>
<dbReference type="Proteomes" id="UP000324222">
    <property type="component" value="Unassembled WGS sequence"/>
</dbReference>
<name>A0A5B7IUP9_PORTR</name>
<gene>
    <name evidence="1" type="ORF">E2C01_078657</name>
</gene>
<protein>
    <submittedName>
        <fullName evidence="1">Uncharacterized protein</fullName>
    </submittedName>
</protein>
<organism evidence="1 2">
    <name type="scientific">Portunus trituberculatus</name>
    <name type="common">Swimming crab</name>
    <name type="synonym">Neptunus trituberculatus</name>
    <dbReference type="NCBI Taxonomy" id="210409"/>
    <lineage>
        <taxon>Eukaryota</taxon>
        <taxon>Metazoa</taxon>
        <taxon>Ecdysozoa</taxon>
        <taxon>Arthropoda</taxon>
        <taxon>Crustacea</taxon>
        <taxon>Multicrustacea</taxon>
        <taxon>Malacostraca</taxon>
        <taxon>Eumalacostraca</taxon>
        <taxon>Eucarida</taxon>
        <taxon>Decapoda</taxon>
        <taxon>Pleocyemata</taxon>
        <taxon>Brachyura</taxon>
        <taxon>Eubrachyura</taxon>
        <taxon>Portunoidea</taxon>
        <taxon>Portunidae</taxon>
        <taxon>Portuninae</taxon>
        <taxon>Portunus</taxon>
    </lineage>
</organism>
<proteinExistence type="predicted"/>
<evidence type="ECO:0000313" key="2">
    <source>
        <dbReference type="Proteomes" id="UP000324222"/>
    </source>
</evidence>
<accession>A0A5B7IUP9</accession>
<comment type="caution">
    <text evidence="1">The sequence shown here is derived from an EMBL/GenBank/DDBJ whole genome shotgun (WGS) entry which is preliminary data.</text>
</comment>
<dbReference type="EMBL" id="VSRR010063959">
    <property type="protein sequence ID" value="MPC83934.1"/>
    <property type="molecule type" value="Genomic_DNA"/>
</dbReference>
<evidence type="ECO:0000313" key="1">
    <source>
        <dbReference type="EMBL" id="MPC83934.1"/>
    </source>
</evidence>
<keyword evidence="2" id="KW-1185">Reference proteome</keyword>
<sequence length="80" mass="8811">MNSTPGPMLVLRLSAAKLLNTLRESNRAIVEDIMESLMRRIWTGVSDSNMKAAEGGDLSGIPQLRRRQTSCGVAKRRSPN</sequence>
<reference evidence="1 2" key="1">
    <citation type="submission" date="2019-05" db="EMBL/GenBank/DDBJ databases">
        <title>Another draft genome of Portunus trituberculatus and its Hox gene families provides insights of decapod evolution.</title>
        <authorList>
            <person name="Jeong J.-H."/>
            <person name="Song I."/>
            <person name="Kim S."/>
            <person name="Choi T."/>
            <person name="Kim D."/>
            <person name="Ryu S."/>
            <person name="Kim W."/>
        </authorList>
    </citation>
    <scope>NUCLEOTIDE SEQUENCE [LARGE SCALE GENOMIC DNA]</scope>
    <source>
        <tissue evidence="1">Muscle</tissue>
    </source>
</reference>